<dbReference type="AlphaFoldDB" id="A0A8X6PYG0"/>
<sequence>MSNPYQYWYGLCHRCSIQGAISGFSKKLTNPIPLEAPHHCGPESWGKGYCPVSVLQSQRVSPLSGDSSHEHAPSLPHQLHISPLRKVGDGSPVHILSGTE</sequence>
<feature type="region of interest" description="Disordered" evidence="1">
    <location>
        <begin position="60"/>
        <end position="100"/>
    </location>
</feature>
<name>A0A8X6PYG0_NEPPI</name>
<protein>
    <submittedName>
        <fullName evidence="2">Uncharacterized protein</fullName>
    </submittedName>
</protein>
<organism evidence="2 3">
    <name type="scientific">Nephila pilipes</name>
    <name type="common">Giant wood spider</name>
    <name type="synonym">Nephila maculata</name>
    <dbReference type="NCBI Taxonomy" id="299642"/>
    <lineage>
        <taxon>Eukaryota</taxon>
        <taxon>Metazoa</taxon>
        <taxon>Ecdysozoa</taxon>
        <taxon>Arthropoda</taxon>
        <taxon>Chelicerata</taxon>
        <taxon>Arachnida</taxon>
        <taxon>Araneae</taxon>
        <taxon>Araneomorphae</taxon>
        <taxon>Entelegynae</taxon>
        <taxon>Araneoidea</taxon>
        <taxon>Nephilidae</taxon>
        <taxon>Nephila</taxon>
    </lineage>
</organism>
<proteinExistence type="predicted"/>
<gene>
    <name evidence="2" type="ORF">NPIL_183131</name>
</gene>
<comment type="caution">
    <text evidence="2">The sequence shown here is derived from an EMBL/GenBank/DDBJ whole genome shotgun (WGS) entry which is preliminary data.</text>
</comment>
<evidence type="ECO:0000313" key="2">
    <source>
        <dbReference type="EMBL" id="GFT96421.1"/>
    </source>
</evidence>
<evidence type="ECO:0000256" key="1">
    <source>
        <dbReference type="SAM" id="MobiDB-lite"/>
    </source>
</evidence>
<keyword evidence="3" id="KW-1185">Reference proteome</keyword>
<reference evidence="2" key="1">
    <citation type="submission" date="2020-08" db="EMBL/GenBank/DDBJ databases">
        <title>Multicomponent nature underlies the extraordinary mechanical properties of spider dragline silk.</title>
        <authorList>
            <person name="Kono N."/>
            <person name="Nakamura H."/>
            <person name="Mori M."/>
            <person name="Yoshida Y."/>
            <person name="Ohtoshi R."/>
            <person name="Malay A.D."/>
            <person name="Moran D.A.P."/>
            <person name="Tomita M."/>
            <person name="Numata K."/>
            <person name="Arakawa K."/>
        </authorList>
    </citation>
    <scope>NUCLEOTIDE SEQUENCE</scope>
</reference>
<dbReference type="EMBL" id="BMAW01075374">
    <property type="protein sequence ID" value="GFT96421.1"/>
    <property type="molecule type" value="Genomic_DNA"/>
</dbReference>
<dbReference type="Proteomes" id="UP000887013">
    <property type="component" value="Unassembled WGS sequence"/>
</dbReference>
<evidence type="ECO:0000313" key="3">
    <source>
        <dbReference type="Proteomes" id="UP000887013"/>
    </source>
</evidence>
<accession>A0A8X6PYG0</accession>